<reference evidence="2" key="1">
    <citation type="submission" date="2016-10" db="EMBL/GenBank/DDBJ databases">
        <authorList>
            <person name="Varghese N."/>
            <person name="Submissions S."/>
        </authorList>
    </citation>
    <scope>NUCLEOTIDE SEQUENCE [LARGE SCALE GENOMIC DNA]</scope>
    <source>
        <strain evidence="2">LMG 24000</strain>
    </source>
</reference>
<dbReference type="AlphaFoldDB" id="A0A1H3YIR0"/>
<dbReference type="Proteomes" id="UP000198638">
    <property type="component" value="Unassembled WGS sequence"/>
</dbReference>
<name>A0A1H3YIR0_9BURK</name>
<dbReference type="STRING" id="83784.SAMN05192564_101313"/>
<organism evidence="1 2">
    <name type="scientific">Paraburkholderia sartisoli</name>
    <dbReference type="NCBI Taxonomy" id="83784"/>
    <lineage>
        <taxon>Bacteria</taxon>
        <taxon>Pseudomonadati</taxon>
        <taxon>Pseudomonadota</taxon>
        <taxon>Betaproteobacteria</taxon>
        <taxon>Burkholderiales</taxon>
        <taxon>Burkholderiaceae</taxon>
        <taxon>Paraburkholderia</taxon>
    </lineage>
</organism>
<proteinExistence type="predicted"/>
<evidence type="ECO:0000313" key="2">
    <source>
        <dbReference type="Proteomes" id="UP000198638"/>
    </source>
</evidence>
<gene>
    <name evidence="1" type="ORF">SAMN05192564_101313</name>
</gene>
<accession>A0A1H3YIR0</accession>
<evidence type="ECO:0000313" key="1">
    <source>
        <dbReference type="EMBL" id="SEA11091.1"/>
    </source>
</evidence>
<protein>
    <submittedName>
        <fullName evidence="1">Uncharacterized protein</fullName>
    </submittedName>
</protein>
<dbReference type="RefSeq" id="WP_143130373.1">
    <property type="nucleotide sequence ID" value="NZ_FNRQ01000001.1"/>
</dbReference>
<dbReference type="EMBL" id="FNRQ01000001">
    <property type="protein sequence ID" value="SEA11091.1"/>
    <property type="molecule type" value="Genomic_DNA"/>
</dbReference>
<sequence>MRGLVGSAAERAAGSAVDATIDDNALDNHHCLYADVHAFSATCPCVGSLRRALDASIVIHSQGSFISPTFPLDYLAAIALSRVVGSWRIAPSSVISSRRRRSTVPVNTSPV</sequence>
<keyword evidence="2" id="KW-1185">Reference proteome</keyword>